<dbReference type="PROSITE" id="PS51257">
    <property type="entry name" value="PROKAR_LIPOPROTEIN"/>
    <property type="match status" value="1"/>
</dbReference>
<dbReference type="InterPro" id="IPR004658">
    <property type="entry name" value="OMP_Slp"/>
</dbReference>
<keyword evidence="3" id="KW-1185">Reference proteome</keyword>
<organism evidence="2 3">
    <name type="scientific">Thioalbus denitrificans</name>
    <dbReference type="NCBI Taxonomy" id="547122"/>
    <lineage>
        <taxon>Bacteria</taxon>
        <taxon>Pseudomonadati</taxon>
        <taxon>Pseudomonadota</taxon>
        <taxon>Gammaproteobacteria</taxon>
        <taxon>Chromatiales</taxon>
        <taxon>Ectothiorhodospiraceae</taxon>
        <taxon>Thioalbus</taxon>
    </lineage>
</organism>
<dbReference type="PANTHER" id="PTHR37530:SF1">
    <property type="entry name" value="OUTER MEMBRANE PROTEIN SLP"/>
    <property type="match status" value="1"/>
</dbReference>
<protein>
    <submittedName>
        <fullName evidence="2">Outer membrane lipoprotein</fullName>
    </submittedName>
</protein>
<evidence type="ECO:0000313" key="2">
    <source>
        <dbReference type="EMBL" id="RCX32368.1"/>
    </source>
</evidence>
<evidence type="ECO:0000256" key="1">
    <source>
        <dbReference type="SAM" id="SignalP"/>
    </source>
</evidence>
<dbReference type="EMBL" id="QPJY01000002">
    <property type="protein sequence ID" value="RCX32368.1"/>
    <property type="molecule type" value="Genomic_DNA"/>
</dbReference>
<comment type="caution">
    <text evidence="2">The sequence shown here is derived from an EMBL/GenBank/DDBJ whole genome shotgun (WGS) entry which is preliminary data.</text>
</comment>
<dbReference type="Pfam" id="PF03843">
    <property type="entry name" value="Slp"/>
    <property type="match status" value="1"/>
</dbReference>
<proteinExistence type="predicted"/>
<accession>A0A369CGJ3</accession>
<feature type="chain" id="PRO_5016654398" evidence="1">
    <location>
        <begin position="19"/>
        <end position="163"/>
    </location>
</feature>
<evidence type="ECO:0000313" key="3">
    <source>
        <dbReference type="Proteomes" id="UP000252707"/>
    </source>
</evidence>
<name>A0A369CGJ3_9GAMM</name>
<dbReference type="PANTHER" id="PTHR37530">
    <property type="entry name" value="OUTER MEMBRANE PROTEIN SLP"/>
    <property type="match status" value="1"/>
</dbReference>
<dbReference type="Proteomes" id="UP000252707">
    <property type="component" value="Unassembled WGS sequence"/>
</dbReference>
<dbReference type="OrthoDB" id="5295757at2"/>
<gene>
    <name evidence="2" type="ORF">DFQ59_102730</name>
</gene>
<keyword evidence="1" id="KW-0732">Signal</keyword>
<sequence length="163" mass="17740">MRLLHVLPLAAALLAGCAAGPQFDTVGTDPALTPATVVPDMDAKRGAAVIWGGVIVATTNLRNGTRLELLGYPLNRSQRPDIAAPAQGRFLVYWPEYLESVDFAAGRQLSVRGRLDGLESGQVGQSRYLYPVVAAERLWLWPRPGERSTDPTFHFGFGVFLHN</sequence>
<dbReference type="PIRSF" id="PIRSF004982">
    <property type="entry name" value="SlP"/>
    <property type="match status" value="1"/>
</dbReference>
<keyword evidence="2" id="KW-0449">Lipoprotein</keyword>
<dbReference type="RefSeq" id="WP_114279159.1">
    <property type="nucleotide sequence ID" value="NZ_QPJY01000002.1"/>
</dbReference>
<feature type="signal peptide" evidence="1">
    <location>
        <begin position="1"/>
        <end position="18"/>
    </location>
</feature>
<dbReference type="AlphaFoldDB" id="A0A369CGJ3"/>
<dbReference type="GO" id="GO:0019867">
    <property type="term" value="C:outer membrane"/>
    <property type="evidence" value="ECO:0007669"/>
    <property type="project" value="InterPro"/>
</dbReference>
<reference evidence="2 3" key="1">
    <citation type="submission" date="2018-07" db="EMBL/GenBank/DDBJ databases">
        <title>Genomic Encyclopedia of Type Strains, Phase IV (KMG-IV): sequencing the most valuable type-strain genomes for metagenomic binning, comparative biology and taxonomic classification.</title>
        <authorList>
            <person name="Goeker M."/>
        </authorList>
    </citation>
    <scope>NUCLEOTIDE SEQUENCE [LARGE SCALE GENOMIC DNA]</scope>
    <source>
        <strain evidence="2 3">DSM 26407</strain>
    </source>
</reference>